<feature type="transmembrane region" description="Helical" evidence="1">
    <location>
        <begin position="21"/>
        <end position="42"/>
    </location>
</feature>
<gene>
    <name evidence="3" type="ORF">E2K98_17055</name>
    <name evidence="2" type="ORF">RCG21_23715</name>
</gene>
<reference evidence="2" key="2">
    <citation type="submission" date="2023-08" db="EMBL/GenBank/DDBJ databases">
        <title>Nitrogen cycling bacteria in agricultural field soils.</title>
        <authorList>
            <person name="Jang J."/>
        </authorList>
    </citation>
    <scope>NUCLEOTIDE SEQUENCE</scope>
    <source>
        <strain evidence="2">PS3-36</strain>
    </source>
</reference>
<organism evidence="3 4">
    <name type="scientific">Bacillus salipaludis</name>
    <dbReference type="NCBI Taxonomy" id="2547811"/>
    <lineage>
        <taxon>Bacteria</taxon>
        <taxon>Bacillati</taxon>
        <taxon>Bacillota</taxon>
        <taxon>Bacilli</taxon>
        <taxon>Bacillales</taxon>
        <taxon>Bacillaceae</taxon>
        <taxon>Bacillus</taxon>
    </lineage>
</organism>
<keyword evidence="1" id="KW-1133">Transmembrane helix</keyword>
<feature type="transmembrane region" description="Helical" evidence="1">
    <location>
        <begin position="76"/>
        <end position="94"/>
    </location>
</feature>
<feature type="transmembrane region" description="Helical" evidence="1">
    <location>
        <begin position="183"/>
        <end position="202"/>
    </location>
</feature>
<evidence type="ECO:0000313" key="2">
    <source>
        <dbReference type="EMBL" id="MDQ6599305.1"/>
    </source>
</evidence>
<comment type="caution">
    <text evidence="3">The sequence shown here is derived from an EMBL/GenBank/DDBJ whole genome shotgun (WGS) entry which is preliminary data.</text>
</comment>
<evidence type="ECO:0000256" key="1">
    <source>
        <dbReference type="SAM" id="Phobius"/>
    </source>
</evidence>
<sequence>MSQWITLLNKELLEMWRNFKWIWVPITFILLGVQKPLSSYYLPQILDSIGNLPEGAKIEIPKPSAQEVFVSGLSEYSSLGVLIIVLTTMALIAGERKSGVAAMILVKPVSYRSFVTAKWVGALLLMWVSFFIGSAATWYYTGILFDWVAAGEAFQAFFLYGLWFTVILTIALFFSAAHLVPGVAGFVSLLVVIILSLVSSSLSDWLEWSPAMLTKYANDLVLIGKLADYTLPACLLSIASILILLALSIFIFRKKELAS</sequence>
<dbReference type="EMBL" id="SMYO01000007">
    <property type="protein sequence ID" value="TDK60411.1"/>
    <property type="molecule type" value="Genomic_DNA"/>
</dbReference>
<dbReference type="GO" id="GO:0140359">
    <property type="term" value="F:ABC-type transporter activity"/>
    <property type="evidence" value="ECO:0007669"/>
    <property type="project" value="InterPro"/>
</dbReference>
<proteinExistence type="predicted"/>
<reference evidence="3 4" key="1">
    <citation type="submission" date="2019-03" db="EMBL/GenBank/DDBJ databases">
        <title>Bacillus niacini sp. nov. a Nicotinate-Metabolizing Mesophile Isolated from Soil.</title>
        <authorList>
            <person name="Zhang G."/>
        </authorList>
    </citation>
    <scope>NUCLEOTIDE SEQUENCE [LARGE SCALE GENOMIC DNA]</scope>
    <source>
        <strain evidence="3 4">WN066</strain>
    </source>
</reference>
<dbReference type="Pfam" id="PF12679">
    <property type="entry name" value="ABC2_membrane_2"/>
    <property type="match status" value="1"/>
</dbReference>
<protein>
    <submittedName>
        <fullName evidence="2 3">ABC transporter permease</fullName>
    </submittedName>
</protein>
<dbReference type="Proteomes" id="UP000295132">
    <property type="component" value="Unassembled WGS sequence"/>
</dbReference>
<name>A0A4R5VRL2_9BACI</name>
<dbReference type="RefSeq" id="WP_133336161.1">
    <property type="nucleotide sequence ID" value="NZ_JAVGVR010000001.1"/>
</dbReference>
<feature type="transmembrane region" description="Helical" evidence="1">
    <location>
        <begin position="229"/>
        <end position="252"/>
    </location>
</feature>
<keyword evidence="1" id="KW-0472">Membrane</keyword>
<feature type="transmembrane region" description="Helical" evidence="1">
    <location>
        <begin position="115"/>
        <end position="141"/>
    </location>
</feature>
<dbReference type="AlphaFoldDB" id="A0A4R5VRL2"/>
<evidence type="ECO:0000313" key="3">
    <source>
        <dbReference type="EMBL" id="TDK60411.1"/>
    </source>
</evidence>
<dbReference type="Proteomes" id="UP001178888">
    <property type="component" value="Unassembled WGS sequence"/>
</dbReference>
<accession>A0A4R5VRL2</accession>
<feature type="transmembrane region" description="Helical" evidence="1">
    <location>
        <begin position="153"/>
        <end position="176"/>
    </location>
</feature>
<keyword evidence="1" id="KW-0812">Transmembrane</keyword>
<evidence type="ECO:0000313" key="4">
    <source>
        <dbReference type="Proteomes" id="UP000295132"/>
    </source>
</evidence>
<dbReference type="EMBL" id="JAVGVR010000001">
    <property type="protein sequence ID" value="MDQ6599305.1"/>
    <property type="molecule type" value="Genomic_DNA"/>
</dbReference>
<dbReference type="GO" id="GO:0005886">
    <property type="term" value="C:plasma membrane"/>
    <property type="evidence" value="ECO:0007669"/>
    <property type="project" value="UniProtKB-SubCell"/>
</dbReference>
<evidence type="ECO:0000313" key="5">
    <source>
        <dbReference type="Proteomes" id="UP001178888"/>
    </source>
</evidence>
<keyword evidence="5" id="KW-1185">Reference proteome</keyword>